<evidence type="ECO:0000313" key="3">
    <source>
        <dbReference type="Proteomes" id="UP001367771"/>
    </source>
</evidence>
<keyword evidence="3" id="KW-1185">Reference proteome</keyword>
<evidence type="ECO:0000256" key="1">
    <source>
        <dbReference type="SAM" id="MobiDB-lite"/>
    </source>
</evidence>
<dbReference type="EMBL" id="JBBBDM010000015">
    <property type="protein sequence ID" value="MEI5688861.1"/>
    <property type="molecule type" value="Genomic_DNA"/>
</dbReference>
<gene>
    <name evidence="2" type="ORF">V8201_17345</name>
</gene>
<protein>
    <submittedName>
        <fullName evidence="2">Uncharacterized protein</fullName>
    </submittedName>
</protein>
<accession>A0ABU8H7C0</accession>
<evidence type="ECO:0000313" key="2">
    <source>
        <dbReference type="EMBL" id="MEI5688861.1"/>
    </source>
</evidence>
<organism evidence="2 3">
    <name type="scientific">Sphingomonas kyungheensis</name>
    <dbReference type="NCBI Taxonomy" id="1069987"/>
    <lineage>
        <taxon>Bacteria</taxon>
        <taxon>Pseudomonadati</taxon>
        <taxon>Pseudomonadota</taxon>
        <taxon>Alphaproteobacteria</taxon>
        <taxon>Sphingomonadales</taxon>
        <taxon>Sphingomonadaceae</taxon>
        <taxon>Sphingomonas</taxon>
    </lineage>
</organism>
<name>A0ABU8H7C0_9SPHN</name>
<feature type="compositionally biased region" description="Low complexity" evidence="1">
    <location>
        <begin position="196"/>
        <end position="206"/>
    </location>
</feature>
<dbReference type="RefSeq" id="WP_336546066.1">
    <property type="nucleotide sequence ID" value="NZ_JBBBDM010000015.1"/>
</dbReference>
<sequence length="302" mass="32605">MTDGENSRALATILETLAVLTKEVDAIARRQVGIEQALSAVSQATEGLTTLEQRLSDLARDQAETVTRLGTLDVGQAAIAQDLKTDRLTNRASLVLIAELAARAHTAACGIKAPLPANVADSPLLERYLITQPADYVTATRALAEWRQQVPKAASRELAQLLARQYEPSPTDTPETRVLRYQLAAITRAELAGRGVTPPAAPQTTVTRDRSPEARAARSKELADLWRAGESLALYGEPELAAAIDRFAVADRQAAILHGDQIPAELVTLHRDIAARIEAGERSFEVSTMPPAALHRSSDMER</sequence>
<proteinExistence type="predicted"/>
<comment type="caution">
    <text evidence="2">The sequence shown here is derived from an EMBL/GenBank/DDBJ whole genome shotgun (WGS) entry which is preliminary data.</text>
</comment>
<dbReference type="Proteomes" id="UP001367771">
    <property type="component" value="Unassembled WGS sequence"/>
</dbReference>
<feature type="region of interest" description="Disordered" evidence="1">
    <location>
        <begin position="195"/>
        <end position="214"/>
    </location>
</feature>
<reference evidence="2 3" key="1">
    <citation type="journal article" date="2013" name="Int. J. Syst. Evol. Microbiol.">
        <title>Sphingomonas kyungheensis sp. nov., a bacterium with ginsenoside-converting activity isolated from soil of a ginseng field.</title>
        <authorList>
            <person name="Son H.M."/>
            <person name="Yang J.E."/>
            <person name="Park Y."/>
            <person name="Han C.K."/>
            <person name="Kim S.G."/>
            <person name="Kook M."/>
            <person name="Yi T.H."/>
        </authorList>
    </citation>
    <scope>NUCLEOTIDE SEQUENCE [LARGE SCALE GENOMIC DNA]</scope>
    <source>
        <strain evidence="2 3">LMG 26582</strain>
    </source>
</reference>